<accession>A0ABR1E8Z6</accession>
<keyword evidence="3" id="KW-1185">Reference proteome</keyword>
<keyword evidence="1" id="KW-1133">Transmembrane helix</keyword>
<dbReference type="PANTHER" id="PTHR23021">
    <property type="entry name" value="SERPENTINE RECEPTOR, CLASS T"/>
    <property type="match status" value="1"/>
</dbReference>
<evidence type="ECO:0008006" key="4">
    <source>
        <dbReference type="Google" id="ProtNLM"/>
    </source>
</evidence>
<protein>
    <recommendedName>
        <fullName evidence="4">G-protein coupled receptors family 1 profile domain-containing protein</fullName>
    </recommendedName>
</protein>
<sequence>MNLFRYVQKRLLLLQGDTVSMSLYINLPWIINERDYNCSGRTVSEWLARGQIDYVQGIYFAVSGSIFLVFYLLTLIVIYRESMLDHSCYRLMFFGGVIDVICLIIGSHLTAYFHIRGTVFCSDPLLDQFAGHSTWSLWNGIPIFVPRIFRQWLDAIMPILYASQAVYYTPMSFQLKNFVVFLSSTDIRRYCLGIHGIIYMAMNQQIRRGVWSLLRRGRTGAKSSSVGSLVKTHKKEHEITNHASAQ</sequence>
<evidence type="ECO:0000256" key="1">
    <source>
        <dbReference type="SAM" id="Phobius"/>
    </source>
</evidence>
<dbReference type="Proteomes" id="UP001303046">
    <property type="component" value="Unassembled WGS sequence"/>
</dbReference>
<name>A0ABR1E8Z6_NECAM</name>
<feature type="transmembrane region" description="Helical" evidence="1">
    <location>
        <begin position="91"/>
        <end position="115"/>
    </location>
</feature>
<organism evidence="2 3">
    <name type="scientific">Necator americanus</name>
    <name type="common">Human hookworm</name>
    <dbReference type="NCBI Taxonomy" id="51031"/>
    <lineage>
        <taxon>Eukaryota</taxon>
        <taxon>Metazoa</taxon>
        <taxon>Ecdysozoa</taxon>
        <taxon>Nematoda</taxon>
        <taxon>Chromadorea</taxon>
        <taxon>Rhabditida</taxon>
        <taxon>Rhabditina</taxon>
        <taxon>Rhabditomorpha</taxon>
        <taxon>Strongyloidea</taxon>
        <taxon>Ancylostomatidae</taxon>
        <taxon>Bunostominae</taxon>
        <taxon>Necator</taxon>
    </lineage>
</organism>
<keyword evidence="1" id="KW-0812">Transmembrane</keyword>
<dbReference type="InterPro" id="IPR019425">
    <property type="entry name" value="7TM_GPCR_serpentine_rcpt_Srt"/>
</dbReference>
<evidence type="ECO:0000313" key="3">
    <source>
        <dbReference type="Proteomes" id="UP001303046"/>
    </source>
</evidence>
<reference evidence="2 3" key="1">
    <citation type="submission" date="2023-08" db="EMBL/GenBank/DDBJ databases">
        <title>A Necator americanus chromosomal reference genome.</title>
        <authorList>
            <person name="Ilik V."/>
            <person name="Petrzelkova K.J."/>
            <person name="Pardy F."/>
            <person name="Fuh T."/>
            <person name="Niatou-Singa F.S."/>
            <person name="Gouil Q."/>
            <person name="Baker L."/>
            <person name="Ritchie M.E."/>
            <person name="Jex A.R."/>
            <person name="Gazzola D."/>
            <person name="Li H."/>
            <person name="Toshio Fujiwara R."/>
            <person name="Zhan B."/>
            <person name="Aroian R.V."/>
            <person name="Pafco B."/>
            <person name="Schwarz E.M."/>
        </authorList>
    </citation>
    <scope>NUCLEOTIDE SEQUENCE [LARGE SCALE GENOMIC DNA]</scope>
    <source>
        <strain evidence="2 3">Aroian</strain>
        <tissue evidence="2">Whole animal</tissue>
    </source>
</reference>
<dbReference type="EMBL" id="JAVFWL010000005">
    <property type="protein sequence ID" value="KAK6758943.1"/>
    <property type="molecule type" value="Genomic_DNA"/>
</dbReference>
<dbReference type="Pfam" id="PF10321">
    <property type="entry name" value="7TM_GPCR_Srt"/>
    <property type="match status" value="1"/>
</dbReference>
<keyword evidence="1" id="KW-0472">Membrane</keyword>
<proteinExistence type="predicted"/>
<feature type="transmembrane region" description="Helical" evidence="1">
    <location>
        <begin position="58"/>
        <end position="79"/>
    </location>
</feature>
<gene>
    <name evidence="2" type="primary">Necator_chrV.g21063</name>
    <name evidence="2" type="ORF">RB195_016270</name>
</gene>
<comment type="caution">
    <text evidence="2">The sequence shown here is derived from an EMBL/GenBank/DDBJ whole genome shotgun (WGS) entry which is preliminary data.</text>
</comment>
<evidence type="ECO:0000313" key="2">
    <source>
        <dbReference type="EMBL" id="KAK6758943.1"/>
    </source>
</evidence>